<evidence type="ECO:0000256" key="3">
    <source>
        <dbReference type="ARBA" id="ARBA00022801"/>
    </source>
</evidence>
<dbReference type="InterPro" id="IPR000330">
    <property type="entry name" value="SNF2_N"/>
</dbReference>
<proteinExistence type="predicted"/>
<keyword evidence="1" id="KW-0479">Metal-binding</keyword>
<dbReference type="InterPro" id="IPR011990">
    <property type="entry name" value="TPR-like_helical_dom_sf"/>
</dbReference>
<dbReference type="InterPro" id="IPR001965">
    <property type="entry name" value="Znf_PHD"/>
</dbReference>
<dbReference type="Pfam" id="PF00271">
    <property type="entry name" value="Helicase_C"/>
    <property type="match status" value="1"/>
</dbReference>
<dbReference type="InterPro" id="IPR049730">
    <property type="entry name" value="SNF2/RAD54-like_C"/>
</dbReference>
<dbReference type="RefSeq" id="XP_022241426.1">
    <property type="nucleotide sequence ID" value="XM_022385718.1"/>
</dbReference>
<dbReference type="SMART" id="SM00184">
    <property type="entry name" value="RING"/>
    <property type="match status" value="1"/>
</dbReference>
<dbReference type="CDD" id="cd18793">
    <property type="entry name" value="SF2_C_SNF"/>
    <property type="match status" value="1"/>
</dbReference>
<name>A0ABM1SCS1_LIMPO</name>
<accession>A0ABM1SCS1</accession>
<dbReference type="Pfam" id="PF21325">
    <property type="entry name" value="SHPRH_helical-1st"/>
    <property type="match status" value="1"/>
</dbReference>
<dbReference type="CDD" id="cd18070">
    <property type="entry name" value="DEXQc_SHPRH"/>
    <property type="match status" value="1"/>
</dbReference>
<dbReference type="SUPFAM" id="SSF57850">
    <property type="entry name" value="RING/U-box"/>
    <property type="match status" value="1"/>
</dbReference>
<dbReference type="PROSITE" id="PS51194">
    <property type="entry name" value="HELICASE_CTER"/>
    <property type="match status" value="1"/>
</dbReference>
<dbReference type="InterPro" id="IPR011011">
    <property type="entry name" value="Znf_FYVE_PHD"/>
</dbReference>
<protein>
    <submittedName>
        <fullName evidence="10">E3 ubiquitin-protein ligase SHPRH-like</fullName>
    </submittedName>
</protein>
<dbReference type="InterPro" id="IPR048695">
    <property type="entry name" value="SHPRH_helical_2nd"/>
</dbReference>
<evidence type="ECO:0000256" key="5">
    <source>
        <dbReference type="PROSITE-ProRule" id="PRU00175"/>
    </source>
</evidence>
<evidence type="ECO:0000259" key="8">
    <source>
        <dbReference type="PROSITE" id="PS51194"/>
    </source>
</evidence>
<sequence length="1763" mass="200835">MGKRKTSAPQKSSESKRQALTWIMGQHNLKNDASLPSSSGNQSFCSSQQLSENVDLIILDETEEDLEEGHSSPDVIILDDCEKKSGNSVLPKYCNDASRQKTVILPLVKKKESRQQPNDEILNNYLSLNNSFIPIYKKRTENEKWKRSTYLLGHLILEVSSENTDILQNMLTSVIYLYFGSSMKSCLLYWEEEEDGKKTAGYCPVTCQADYYSLRALSKKKTLMLMLAENSLKQGLLYIEIYLKEIFSLQYPSQPVHSSVNTDFQSLMKVLFGIDMPVCKDHLLKERHDVEALYSTVRSLQISDEKNTENTSKMVQHPLLVPTLRPYQRSAVNWMLEKEQRISDMSSKLHPLFIEIQTPSQNTLYYNKYGGFFVEEKPLELPSYPGGILADEMGLGKTVEVLACILCHPWPQLNVIKLKESKENDLEVISEVFQAERETLEVVEPDTLKHHSSVLDNSNSYSLEEAANESENRVYSSILNKSHVKKEEIECFSSHDINNSQDDYLTSSPVRKNILSQQPVQFIENIRETNGIGDSDNKQHCANDELEDNKTTLSKVNTAQTYIGLNSKNEKNKKDNFNRHKTSCEKVKQKSKNFIVDETLKKKQYFECICGSHGSKYNTKNKIQCEKCGLWQHPTCVKFNIDDIGVIPFYCPNCWVDPSTEPVESGATLIVSPASISYQWQEEIEKHIKDSQLRVLVYSGVNKQGFVQPQELATNYDIVLTTYETLRKEIDYVDLPHSNSQNGRRLRHPKRYMAIPSPIIAVQWWRICLDEAQMVECATTKTAEMAQRLTAINRWCVTGTPIQKNINDLYGLLLFLGKDPYWIKLWWQKVLYEPYCAGDQMPLIQTLSQCFWRSAKKNVLDQIGIPHQEEVLHWLEFSPVETHFYKSQHQQCSLKAREILRKFGNLDIKLSCLDRQTMSKISGLFEFSQRDLSFNSFPPPPLSQIPISFPLPRDPITSQCLSEAIQDLLSQQANEPVNHLSQDNHIIECHVQSAFNLVEDCLSRPDRITMTMEELLTSLIKKAKLECEEAHRQLIAALNGLAAIHIIQEEYSDAAEKYREVLRSIDDCGQHLKIDRPQQIHTLHNLAELLSGKIHAGRENKDGDHAFGNSNDKSGHSISNIGESPDHPKQFLDAQIEIPEQGDLDQEVQHSASNDSSSCYEKTQKHLLSVPVSTVNPPPGIGRTLRDESLHEEAKKLRSSYLDKYISQVQNSLELLDKATTAVRENCSQFRSKDTNRWWLAALKHLCNVGEDEVFIDKIKDELTGNRNSGLTSVAHRFRDIRGLQYVLTTLLDELNASRSKLYAAVKRLRATPSQSDVNSAVDCHLRPAGGSHRIKCIYCKVHDSFNHYEGRVFCFKEDVSVSEPTTSEEALFAPLRRGTWADSELECILKILLNFAKHQGADNTAIEDGALHIKLFDNYKKEFRALRRVWMQIHDYASAVDEVDMATIRLRVRYSNEPKPDPPVSYILESQDVDPMKLKLLSERTVGQNELRKKLGQFFYLQNLAKADHGKKGGSNPELCPICQRTLGVQWSVLECGHSFCCDCIRILITEFAVGGRNLSLRCAVCRQRTPTSNISYIDTRASAEEEKISVKGSHSTKVEGIVRCLLQIKMEDPEAKSLIFSTWVDMLDLIGRALEENDVSFVTLHAHNQFQNNLVRFKYDSEVRALLLPVHSGANGLNLIEATHILLVEPILNPASEVQAIGRIHRIGQTKPTKVHRFIVQGTIEEKIHHALQPYHPSVDSLEVEQHSMTLKELQDLFDQS</sequence>
<evidence type="ECO:0000259" key="7">
    <source>
        <dbReference type="PROSITE" id="PS50089"/>
    </source>
</evidence>
<evidence type="ECO:0000256" key="4">
    <source>
        <dbReference type="ARBA" id="ARBA00022833"/>
    </source>
</evidence>
<dbReference type="InterPro" id="IPR017907">
    <property type="entry name" value="Znf_RING_CS"/>
</dbReference>
<dbReference type="InterPro" id="IPR027417">
    <property type="entry name" value="P-loop_NTPase"/>
</dbReference>
<organism evidence="9 10">
    <name type="scientific">Limulus polyphemus</name>
    <name type="common">Atlantic horseshoe crab</name>
    <dbReference type="NCBI Taxonomy" id="6850"/>
    <lineage>
        <taxon>Eukaryota</taxon>
        <taxon>Metazoa</taxon>
        <taxon>Ecdysozoa</taxon>
        <taxon>Arthropoda</taxon>
        <taxon>Chelicerata</taxon>
        <taxon>Merostomata</taxon>
        <taxon>Xiphosura</taxon>
        <taxon>Limulidae</taxon>
        <taxon>Limulus</taxon>
    </lineage>
</organism>
<dbReference type="Pfam" id="PF00176">
    <property type="entry name" value="SNF2-rel_dom"/>
    <property type="match status" value="1"/>
</dbReference>
<dbReference type="Proteomes" id="UP000694941">
    <property type="component" value="Unplaced"/>
</dbReference>
<dbReference type="Gene3D" id="1.25.40.10">
    <property type="entry name" value="Tetratricopeptide repeat domain"/>
    <property type="match status" value="1"/>
</dbReference>
<keyword evidence="3" id="KW-0378">Hydrolase</keyword>
<dbReference type="Pfam" id="PF00097">
    <property type="entry name" value="zf-C3HC4"/>
    <property type="match status" value="1"/>
</dbReference>
<keyword evidence="9" id="KW-1185">Reference proteome</keyword>
<dbReference type="InterPro" id="IPR019786">
    <property type="entry name" value="Zinc_finger_PHD-type_CS"/>
</dbReference>
<dbReference type="SMART" id="SM00249">
    <property type="entry name" value="PHD"/>
    <property type="match status" value="1"/>
</dbReference>
<reference evidence="10" key="1">
    <citation type="submission" date="2025-08" db="UniProtKB">
        <authorList>
            <consortium name="RefSeq"/>
        </authorList>
    </citation>
    <scope>IDENTIFICATION</scope>
    <source>
        <tissue evidence="10">Muscle</tissue>
    </source>
</reference>
<dbReference type="Gene3D" id="3.40.50.10810">
    <property type="entry name" value="Tandem AAA-ATPase domain"/>
    <property type="match status" value="2"/>
</dbReference>
<evidence type="ECO:0000313" key="9">
    <source>
        <dbReference type="Proteomes" id="UP000694941"/>
    </source>
</evidence>
<dbReference type="InterPro" id="IPR052583">
    <property type="entry name" value="ATP-helicase/E3_Ub-Ligase"/>
</dbReference>
<dbReference type="Gene3D" id="3.30.40.10">
    <property type="entry name" value="Zinc/RING finger domain, C3HC4 (zinc finger)"/>
    <property type="match status" value="2"/>
</dbReference>
<keyword evidence="2 5" id="KW-0863">Zinc-finger</keyword>
<evidence type="ECO:0000256" key="2">
    <source>
        <dbReference type="ARBA" id="ARBA00022771"/>
    </source>
</evidence>
<dbReference type="Gene3D" id="3.40.50.300">
    <property type="entry name" value="P-loop containing nucleotide triphosphate hydrolases"/>
    <property type="match status" value="1"/>
</dbReference>
<dbReference type="InterPro" id="IPR001841">
    <property type="entry name" value="Znf_RING"/>
</dbReference>
<feature type="domain" description="RING-type" evidence="7">
    <location>
        <begin position="1521"/>
        <end position="1568"/>
    </location>
</feature>
<dbReference type="Pfam" id="PF21324">
    <property type="entry name" value="SHPRH_helical-2nd"/>
    <property type="match status" value="1"/>
</dbReference>
<keyword evidence="4" id="KW-0862">Zinc</keyword>
<dbReference type="InterPro" id="IPR014001">
    <property type="entry name" value="Helicase_ATP-bd"/>
</dbReference>
<dbReference type="SUPFAM" id="SSF57903">
    <property type="entry name" value="FYVE/PHD zinc finger"/>
    <property type="match status" value="1"/>
</dbReference>
<dbReference type="PROSITE" id="PS01359">
    <property type="entry name" value="ZF_PHD_1"/>
    <property type="match status" value="1"/>
</dbReference>
<evidence type="ECO:0000313" key="10">
    <source>
        <dbReference type="RefSeq" id="XP_022241426.1"/>
    </source>
</evidence>
<dbReference type="PROSITE" id="PS50089">
    <property type="entry name" value="ZF_RING_2"/>
    <property type="match status" value="1"/>
</dbReference>
<dbReference type="GeneID" id="106458939"/>
<dbReference type="SMART" id="SM00487">
    <property type="entry name" value="DEXDc"/>
    <property type="match status" value="1"/>
</dbReference>
<gene>
    <name evidence="10" type="primary">LOC106458939</name>
</gene>
<feature type="region of interest" description="Disordered" evidence="6">
    <location>
        <begin position="1097"/>
        <end position="1128"/>
    </location>
</feature>
<dbReference type="InterPro" id="IPR013083">
    <property type="entry name" value="Znf_RING/FYVE/PHD"/>
</dbReference>
<feature type="compositionally biased region" description="Polar residues" evidence="6">
    <location>
        <begin position="1108"/>
        <end position="1122"/>
    </location>
</feature>
<dbReference type="PROSITE" id="PS00518">
    <property type="entry name" value="ZF_RING_1"/>
    <property type="match status" value="1"/>
</dbReference>
<dbReference type="InterPro" id="IPR001650">
    <property type="entry name" value="Helicase_C-like"/>
</dbReference>
<dbReference type="InterPro" id="IPR018957">
    <property type="entry name" value="Znf_C3HC4_RING-type"/>
</dbReference>
<evidence type="ECO:0000256" key="1">
    <source>
        <dbReference type="ARBA" id="ARBA00022723"/>
    </source>
</evidence>
<dbReference type="InterPro" id="IPR038718">
    <property type="entry name" value="SNF2-like_sf"/>
</dbReference>
<dbReference type="PANTHER" id="PTHR45865:SF1">
    <property type="entry name" value="E3 UBIQUITIN-PROTEIN LIGASE SHPRH"/>
    <property type="match status" value="1"/>
</dbReference>
<feature type="domain" description="Helicase C-terminal" evidence="8">
    <location>
        <begin position="1602"/>
        <end position="1757"/>
    </location>
</feature>
<dbReference type="PANTHER" id="PTHR45865">
    <property type="entry name" value="E3 UBIQUITIN-PROTEIN LIGASE SHPRH FAMILY MEMBER"/>
    <property type="match status" value="1"/>
</dbReference>
<dbReference type="SUPFAM" id="SSF52540">
    <property type="entry name" value="P-loop containing nucleoside triphosphate hydrolases"/>
    <property type="match status" value="3"/>
</dbReference>
<dbReference type="CDD" id="cd16569">
    <property type="entry name" value="RING-HC_SHPRH-like"/>
    <property type="match status" value="1"/>
</dbReference>
<evidence type="ECO:0000256" key="6">
    <source>
        <dbReference type="SAM" id="MobiDB-lite"/>
    </source>
</evidence>
<dbReference type="InterPro" id="IPR048686">
    <property type="entry name" value="SHPRH_helical_1st"/>
</dbReference>
<dbReference type="SMART" id="SM00490">
    <property type="entry name" value="HELICc"/>
    <property type="match status" value="1"/>
</dbReference>